<dbReference type="AlphaFoldDB" id="A0A210PVL9"/>
<feature type="transmembrane region" description="Helical" evidence="2">
    <location>
        <begin position="211"/>
        <end position="233"/>
    </location>
</feature>
<keyword evidence="5" id="KW-1185">Reference proteome</keyword>
<feature type="chain" id="PRO_5013188265" evidence="3">
    <location>
        <begin position="18"/>
        <end position="371"/>
    </location>
</feature>
<feature type="compositionally biased region" description="Polar residues" evidence="1">
    <location>
        <begin position="311"/>
        <end position="324"/>
    </location>
</feature>
<reference evidence="4 5" key="1">
    <citation type="journal article" date="2017" name="Nat. Ecol. Evol.">
        <title>Scallop genome provides insights into evolution of bilaterian karyotype and development.</title>
        <authorList>
            <person name="Wang S."/>
            <person name="Zhang J."/>
            <person name="Jiao W."/>
            <person name="Li J."/>
            <person name="Xun X."/>
            <person name="Sun Y."/>
            <person name="Guo X."/>
            <person name="Huan P."/>
            <person name="Dong B."/>
            <person name="Zhang L."/>
            <person name="Hu X."/>
            <person name="Sun X."/>
            <person name="Wang J."/>
            <person name="Zhao C."/>
            <person name="Wang Y."/>
            <person name="Wang D."/>
            <person name="Huang X."/>
            <person name="Wang R."/>
            <person name="Lv J."/>
            <person name="Li Y."/>
            <person name="Zhang Z."/>
            <person name="Liu B."/>
            <person name="Lu W."/>
            <person name="Hui Y."/>
            <person name="Liang J."/>
            <person name="Zhou Z."/>
            <person name="Hou R."/>
            <person name="Li X."/>
            <person name="Liu Y."/>
            <person name="Li H."/>
            <person name="Ning X."/>
            <person name="Lin Y."/>
            <person name="Zhao L."/>
            <person name="Xing Q."/>
            <person name="Dou J."/>
            <person name="Li Y."/>
            <person name="Mao J."/>
            <person name="Guo H."/>
            <person name="Dou H."/>
            <person name="Li T."/>
            <person name="Mu C."/>
            <person name="Jiang W."/>
            <person name="Fu Q."/>
            <person name="Fu X."/>
            <person name="Miao Y."/>
            <person name="Liu J."/>
            <person name="Yu Q."/>
            <person name="Li R."/>
            <person name="Liao H."/>
            <person name="Li X."/>
            <person name="Kong Y."/>
            <person name="Jiang Z."/>
            <person name="Chourrout D."/>
            <person name="Li R."/>
            <person name="Bao Z."/>
        </authorList>
    </citation>
    <scope>NUCLEOTIDE SEQUENCE [LARGE SCALE GENOMIC DNA]</scope>
    <source>
        <strain evidence="4 5">PY_sf001</strain>
    </source>
</reference>
<gene>
    <name evidence="4" type="ORF">KP79_PYT19047</name>
</gene>
<dbReference type="OrthoDB" id="10429360at2759"/>
<accession>A0A210PVL9</accession>
<evidence type="ECO:0000256" key="3">
    <source>
        <dbReference type="SAM" id="SignalP"/>
    </source>
</evidence>
<organism evidence="4 5">
    <name type="scientific">Mizuhopecten yessoensis</name>
    <name type="common">Japanese scallop</name>
    <name type="synonym">Patinopecten yessoensis</name>
    <dbReference type="NCBI Taxonomy" id="6573"/>
    <lineage>
        <taxon>Eukaryota</taxon>
        <taxon>Metazoa</taxon>
        <taxon>Spiralia</taxon>
        <taxon>Lophotrochozoa</taxon>
        <taxon>Mollusca</taxon>
        <taxon>Bivalvia</taxon>
        <taxon>Autobranchia</taxon>
        <taxon>Pteriomorphia</taxon>
        <taxon>Pectinida</taxon>
        <taxon>Pectinoidea</taxon>
        <taxon>Pectinidae</taxon>
        <taxon>Mizuhopecten</taxon>
    </lineage>
</organism>
<dbReference type="EMBL" id="NEDP02005461">
    <property type="protein sequence ID" value="OWF40505.1"/>
    <property type="molecule type" value="Genomic_DNA"/>
</dbReference>
<evidence type="ECO:0000256" key="2">
    <source>
        <dbReference type="SAM" id="Phobius"/>
    </source>
</evidence>
<name>A0A210PVL9_MIZYE</name>
<comment type="caution">
    <text evidence="4">The sequence shown here is derived from an EMBL/GenBank/DDBJ whole genome shotgun (WGS) entry which is preliminary data.</text>
</comment>
<keyword evidence="3" id="KW-0732">Signal</keyword>
<keyword evidence="2" id="KW-1133">Transmembrane helix</keyword>
<evidence type="ECO:0000313" key="4">
    <source>
        <dbReference type="EMBL" id="OWF40505.1"/>
    </source>
</evidence>
<keyword evidence="2" id="KW-0472">Membrane</keyword>
<sequence>MRISHLLMLLLAEFVRGREEGAGPVPCFPKCALSEEGRRLCETLLTLKPCVDRIKQQGSDGTTMCSCQWTNVLSHPGYSHLLDNSECLQYSLSTCETNTRQSIDTTGSEYPISEFLPEIQKENSRIEKITDESKKRDAKIKLLNAVHDIIELIRQLEASKKGKLSDSTGQPGSTNLSLNLDKILSGEWRTLPVTTKKPSTKMHPLKDDKRFHIAAFSVLVLLLLVVTVLCLVAKIKTDRTGVNLDIKGDLDLDYRSAPRTSFGTLLEKLRLRSKEKATENAKRGQSTGSAKYQSMMTKPPMTVPSKGSVGRRNSNTSLNSVAGQRSDSCTMISGLTHGNTSGSDVEIDNEFRMFRTNFKKDFKSLLNVDKD</sequence>
<protein>
    <submittedName>
        <fullName evidence="4">Uncharacterized protein</fullName>
    </submittedName>
</protein>
<feature type="compositionally biased region" description="Polar residues" evidence="1">
    <location>
        <begin position="283"/>
        <end position="296"/>
    </location>
</feature>
<proteinExistence type="predicted"/>
<evidence type="ECO:0000256" key="1">
    <source>
        <dbReference type="SAM" id="MobiDB-lite"/>
    </source>
</evidence>
<feature type="region of interest" description="Disordered" evidence="1">
    <location>
        <begin position="274"/>
        <end position="324"/>
    </location>
</feature>
<dbReference type="Proteomes" id="UP000242188">
    <property type="component" value="Unassembled WGS sequence"/>
</dbReference>
<feature type="signal peptide" evidence="3">
    <location>
        <begin position="1"/>
        <end position="17"/>
    </location>
</feature>
<evidence type="ECO:0000313" key="5">
    <source>
        <dbReference type="Proteomes" id="UP000242188"/>
    </source>
</evidence>
<keyword evidence="2" id="KW-0812">Transmembrane</keyword>